<comment type="caution">
    <text evidence="4">The sequence shown here is derived from an EMBL/GenBank/DDBJ whole genome shotgun (WGS) entry which is preliminary data.</text>
</comment>
<dbReference type="InterPro" id="IPR001919">
    <property type="entry name" value="CBD2"/>
</dbReference>
<dbReference type="SUPFAM" id="SSF49384">
    <property type="entry name" value="Carbohydrate-binding domain"/>
    <property type="match status" value="1"/>
</dbReference>
<dbReference type="InterPro" id="IPR008965">
    <property type="entry name" value="CBM2/CBM3_carb-bd_dom_sf"/>
</dbReference>
<feature type="compositionally biased region" description="Pro residues" evidence="1">
    <location>
        <begin position="160"/>
        <end position="170"/>
    </location>
</feature>
<feature type="region of interest" description="Disordered" evidence="1">
    <location>
        <begin position="138"/>
        <end position="180"/>
    </location>
</feature>
<evidence type="ECO:0000259" key="3">
    <source>
        <dbReference type="PROSITE" id="PS51173"/>
    </source>
</evidence>
<dbReference type="Pfam" id="PF00553">
    <property type="entry name" value="CBM_2"/>
    <property type="match status" value="1"/>
</dbReference>
<feature type="signal peptide" evidence="2">
    <location>
        <begin position="1"/>
        <end position="23"/>
    </location>
</feature>
<evidence type="ECO:0000313" key="5">
    <source>
        <dbReference type="Proteomes" id="UP001144280"/>
    </source>
</evidence>
<evidence type="ECO:0000313" key="4">
    <source>
        <dbReference type="EMBL" id="GLH96245.1"/>
    </source>
</evidence>
<name>A0ABQ5QPQ9_9ACTN</name>
<feature type="compositionally biased region" description="Low complexity" evidence="1">
    <location>
        <begin position="143"/>
        <end position="159"/>
    </location>
</feature>
<protein>
    <recommendedName>
        <fullName evidence="3">CBM2 domain-containing protein</fullName>
    </recommendedName>
</protein>
<reference evidence="4" key="1">
    <citation type="submission" date="2022-12" db="EMBL/GenBank/DDBJ databases">
        <title>New Phytohabitans aurantiacus sp. RD004123 nov., an actinomycete isolated from soil.</title>
        <authorList>
            <person name="Triningsih D.W."/>
            <person name="Harunari E."/>
            <person name="Igarashi Y."/>
        </authorList>
    </citation>
    <scope>NUCLEOTIDE SEQUENCE</scope>
    <source>
        <strain evidence="4">RD004123</strain>
    </source>
</reference>
<dbReference type="EMBL" id="BSDI01000007">
    <property type="protein sequence ID" value="GLH96245.1"/>
    <property type="molecule type" value="Genomic_DNA"/>
</dbReference>
<dbReference type="RefSeq" id="WP_281893417.1">
    <property type="nucleotide sequence ID" value="NZ_BSDI01000007.1"/>
</dbReference>
<feature type="domain" description="CBM2" evidence="3">
    <location>
        <begin position="33"/>
        <end position="142"/>
    </location>
</feature>
<evidence type="ECO:0000256" key="2">
    <source>
        <dbReference type="SAM" id="SignalP"/>
    </source>
</evidence>
<dbReference type="Proteomes" id="UP001144280">
    <property type="component" value="Unassembled WGS sequence"/>
</dbReference>
<dbReference type="PROSITE" id="PS51173">
    <property type="entry name" value="CBM2"/>
    <property type="match status" value="1"/>
</dbReference>
<evidence type="ECO:0000256" key="1">
    <source>
        <dbReference type="SAM" id="MobiDB-lite"/>
    </source>
</evidence>
<dbReference type="SMART" id="SM00637">
    <property type="entry name" value="CBD_II"/>
    <property type="match status" value="1"/>
</dbReference>
<keyword evidence="2" id="KW-0732">Signal</keyword>
<feature type="chain" id="PRO_5046030961" description="CBM2 domain-containing protein" evidence="2">
    <location>
        <begin position="24"/>
        <end position="586"/>
    </location>
</feature>
<keyword evidence="5" id="KW-1185">Reference proteome</keyword>
<sequence>MRSHHYRSRVMTAVAATTVVAGAGIVTAITGQPAAAAAGCGATYTVASQWTNGFTANVNVTNLGDPLTSWTLSWSFANGQQVTQAWNAMVTQSGGQVTARNATYNGSLGTGATASFGFNGSWSGTNSSPTSFSLNGTACTGAPVTSNPTTGPSTPNTSPSVPPSSPPPTGSPGWGRGLPPADAVHSHAYHIIAAVDGTGYTPRANECSREIHARYWTYGPDGKVYPTWHPARDASGCSFGHEHGDDPRTSDLFNASGWPPFGYTSEVMLDSMPQSSHRHEDHVGHKVLVVNNSNVIQGDNGSSFFPPQGPTIATCDVLLKFHQGTHSPDAFSNNVHELLFNQRCNATNGQVTEARYNAMIPLGRAGGFSPSECPGFGRPFINVKPAVPADSPSDTRSLGRLITEPGCVQAIREGRTHQDPLYPNPVPFTVSDMDDFWFSDISVTGSGLNFRIAPLFYVVNPSRYYDPTKPNNNGRIVELCYTDLRGGPSCDQVKQITQQTGQQVAWDDPRSPFKGTHREFRPGTFSVQNSGSTTVYTDVYGRNASSTPFAGSIKQYFAGNSGTALYVRGSIKDYGSNAADGIHAPN</sequence>
<proteinExistence type="predicted"/>
<dbReference type="Gene3D" id="2.60.40.290">
    <property type="match status" value="1"/>
</dbReference>
<dbReference type="InterPro" id="IPR012291">
    <property type="entry name" value="CBM2_carb-bd_dom_sf"/>
</dbReference>
<gene>
    <name evidence="4" type="ORF">Pa4123_15190</name>
</gene>
<accession>A0ABQ5QPQ9</accession>
<organism evidence="4 5">
    <name type="scientific">Phytohabitans aurantiacus</name>
    <dbReference type="NCBI Taxonomy" id="3016789"/>
    <lineage>
        <taxon>Bacteria</taxon>
        <taxon>Bacillati</taxon>
        <taxon>Actinomycetota</taxon>
        <taxon>Actinomycetes</taxon>
        <taxon>Micromonosporales</taxon>
        <taxon>Micromonosporaceae</taxon>
    </lineage>
</organism>